<evidence type="ECO:0000256" key="1">
    <source>
        <dbReference type="ARBA" id="ARBA00038420"/>
    </source>
</evidence>
<evidence type="ECO:0000256" key="2">
    <source>
        <dbReference type="SAM" id="MobiDB-lite"/>
    </source>
</evidence>
<proteinExistence type="inferred from homology"/>
<name>A0ABW0T9E3_9HYPH</name>
<dbReference type="InterPro" id="IPR011055">
    <property type="entry name" value="Dup_hybrid_motif"/>
</dbReference>
<organism evidence="4 5">
    <name type="scientific">Nitratireductor kimnyeongensis</name>
    <dbReference type="NCBI Taxonomy" id="430679"/>
    <lineage>
        <taxon>Bacteria</taxon>
        <taxon>Pseudomonadati</taxon>
        <taxon>Pseudomonadota</taxon>
        <taxon>Alphaproteobacteria</taxon>
        <taxon>Hyphomicrobiales</taxon>
        <taxon>Phyllobacteriaceae</taxon>
        <taxon>Nitratireductor</taxon>
    </lineage>
</organism>
<gene>
    <name evidence="4" type="ORF">ACFPOD_11885</name>
</gene>
<dbReference type="PROSITE" id="PS51782">
    <property type="entry name" value="LYSM"/>
    <property type="match status" value="2"/>
</dbReference>
<dbReference type="InterPro" id="IPR016047">
    <property type="entry name" value="M23ase_b-sheet_dom"/>
</dbReference>
<sequence length="544" mass="55855">MRCIARNFDRALLRGAAVILIGGVAAGCSSDLSRFKSSDFADARSTNRSVAMAPASQPYPGDMASGLDTTYTGSISRQSGGPRPSASVGGSMQQPLPAPTNTAARAATRPVDLTTPSVASGSVQRQPVAAPTQQAPVVAAAPQPQLDRTPTGSIARQPAQEPARSGNSTDSGWSDVGGTTITVREGETAYNLSRRFGVPVGAILGANNLSSASDLKAGRQIVIPTYVYSRRAPVSAPDNDARAQQQQQAARQPIPNEPAPQREPQERLAVLRETPRPKPRPQGAETNNPAANANSGGGSTGASPANSAAGGSYTVVSGDTLYGIARKTGASVGAIKAANGLSDGYLRVGQTLAIPSGNGGQQTQVASVPQQNVDKTTTSATTREPAPVVKASAPQATSSTQTQVAAVATQSNDIAPDSTGIGKLRWPVRGRVVSDFGSTSGSARNDGIDIAVPAGTPVKAAENGVVIYAGDGLKEFGNTVLVRHDDGMVTVYGHASALRVKRGEKVRRGQEIALSGMSGSADRPKLHFEVRKDATPVNPSGYLE</sequence>
<comment type="caution">
    <text evidence="4">The sequence shown here is derived from an EMBL/GenBank/DDBJ whole genome shotgun (WGS) entry which is preliminary data.</text>
</comment>
<dbReference type="CDD" id="cd12797">
    <property type="entry name" value="M23_peptidase"/>
    <property type="match status" value="1"/>
</dbReference>
<dbReference type="Pfam" id="PF01551">
    <property type="entry name" value="Peptidase_M23"/>
    <property type="match status" value="1"/>
</dbReference>
<accession>A0ABW0T9E3</accession>
<dbReference type="SUPFAM" id="SSF54106">
    <property type="entry name" value="LysM domain"/>
    <property type="match status" value="1"/>
</dbReference>
<feature type="region of interest" description="Disordered" evidence="2">
    <location>
        <begin position="41"/>
        <end position="179"/>
    </location>
</feature>
<feature type="compositionally biased region" description="Basic and acidic residues" evidence="2">
    <location>
        <begin position="263"/>
        <end position="276"/>
    </location>
</feature>
<feature type="compositionally biased region" description="Low complexity" evidence="2">
    <location>
        <begin position="242"/>
        <end position="252"/>
    </location>
</feature>
<evidence type="ECO:0000313" key="5">
    <source>
        <dbReference type="Proteomes" id="UP001596107"/>
    </source>
</evidence>
<dbReference type="CDD" id="cd00118">
    <property type="entry name" value="LysM"/>
    <property type="match status" value="2"/>
</dbReference>
<feature type="compositionally biased region" description="Polar residues" evidence="2">
    <location>
        <begin position="165"/>
        <end position="179"/>
    </location>
</feature>
<feature type="compositionally biased region" description="Polar residues" evidence="2">
    <location>
        <begin position="67"/>
        <end position="79"/>
    </location>
</feature>
<feature type="compositionally biased region" description="Low complexity" evidence="2">
    <location>
        <begin position="99"/>
        <end position="110"/>
    </location>
</feature>
<feature type="domain" description="LysM" evidence="3">
    <location>
        <begin position="179"/>
        <end position="223"/>
    </location>
</feature>
<dbReference type="InterPro" id="IPR036779">
    <property type="entry name" value="LysM_dom_sf"/>
</dbReference>
<dbReference type="Gene3D" id="2.70.70.10">
    <property type="entry name" value="Glucose Permease (Domain IIA)"/>
    <property type="match status" value="1"/>
</dbReference>
<feature type="compositionally biased region" description="Low complexity" evidence="2">
    <location>
        <begin position="301"/>
        <end position="310"/>
    </location>
</feature>
<evidence type="ECO:0000313" key="4">
    <source>
        <dbReference type="EMBL" id="MFC5585813.1"/>
    </source>
</evidence>
<feature type="compositionally biased region" description="Low complexity" evidence="2">
    <location>
        <begin position="123"/>
        <end position="145"/>
    </location>
</feature>
<evidence type="ECO:0000259" key="3">
    <source>
        <dbReference type="PROSITE" id="PS51782"/>
    </source>
</evidence>
<dbReference type="InterPro" id="IPR018392">
    <property type="entry name" value="LysM"/>
</dbReference>
<dbReference type="SMART" id="SM00257">
    <property type="entry name" value="LysM"/>
    <property type="match status" value="2"/>
</dbReference>
<dbReference type="RefSeq" id="WP_223020922.1">
    <property type="nucleotide sequence ID" value="NZ_CP078143.1"/>
</dbReference>
<feature type="region of interest" description="Disordered" evidence="2">
    <location>
        <begin position="377"/>
        <end position="397"/>
    </location>
</feature>
<dbReference type="PANTHER" id="PTHR21666:SF263">
    <property type="entry name" value="MUREIN HYDROLASE ACTIVATOR NLPD"/>
    <property type="match status" value="1"/>
</dbReference>
<reference evidence="5" key="1">
    <citation type="journal article" date="2019" name="Int. J. Syst. Evol. Microbiol.">
        <title>The Global Catalogue of Microorganisms (GCM) 10K type strain sequencing project: providing services to taxonomists for standard genome sequencing and annotation.</title>
        <authorList>
            <consortium name="The Broad Institute Genomics Platform"/>
            <consortium name="The Broad Institute Genome Sequencing Center for Infectious Disease"/>
            <person name="Wu L."/>
            <person name="Ma J."/>
        </authorList>
    </citation>
    <scope>NUCLEOTIDE SEQUENCE [LARGE SCALE GENOMIC DNA]</scope>
    <source>
        <strain evidence="5">JCM 3366</strain>
    </source>
</reference>
<feature type="region of interest" description="Disordered" evidence="2">
    <location>
        <begin position="234"/>
        <end position="310"/>
    </location>
</feature>
<dbReference type="InterPro" id="IPR050570">
    <property type="entry name" value="Cell_wall_metabolism_enzyme"/>
</dbReference>
<dbReference type="PROSITE" id="PS51257">
    <property type="entry name" value="PROKAR_LIPOPROTEIN"/>
    <property type="match status" value="1"/>
</dbReference>
<dbReference type="EMBL" id="JBHSNB010000002">
    <property type="protein sequence ID" value="MFC5585813.1"/>
    <property type="molecule type" value="Genomic_DNA"/>
</dbReference>
<dbReference type="SUPFAM" id="SSF51261">
    <property type="entry name" value="Duplicated hybrid motif"/>
    <property type="match status" value="1"/>
</dbReference>
<feature type="domain" description="LysM" evidence="3">
    <location>
        <begin position="311"/>
        <end position="354"/>
    </location>
</feature>
<dbReference type="Gene3D" id="3.10.350.10">
    <property type="entry name" value="LysM domain"/>
    <property type="match status" value="2"/>
</dbReference>
<protein>
    <submittedName>
        <fullName evidence="4">Peptidoglycan DD-metalloendopeptidase family protein</fullName>
    </submittedName>
</protein>
<keyword evidence="5" id="KW-1185">Reference proteome</keyword>
<dbReference type="Pfam" id="PF01476">
    <property type="entry name" value="LysM"/>
    <property type="match status" value="2"/>
</dbReference>
<comment type="similarity">
    <text evidence="1">Belongs to the E.coli NlpD/Haemophilus LppB family.</text>
</comment>
<dbReference type="PANTHER" id="PTHR21666">
    <property type="entry name" value="PEPTIDASE-RELATED"/>
    <property type="match status" value="1"/>
</dbReference>
<dbReference type="Proteomes" id="UP001596107">
    <property type="component" value="Unassembled WGS sequence"/>
</dbReference>